<evidence type="ECO:0000256" key="4">
    <source>
        <dbReference type="RuleBase" id="RU003345"/>
    </source>
</evidence>
<dbReference type="InterPro" id="IPR016163">
    <property type="entry name" value="Ald_DH_C"/>
</dbReference>
<evidence type="ECO:0000256" key="2">
    <source>
        <dbReference type="ARBA" id="ARBA00023002"/>
    </source>
</evidence>
<dbReference type="InterPro" id="IPR051020">
    <property type="entry name" value="ALDH-related_metabolic_enz"/>
</dbReference>
<dbReference type="InterPro" id="IPR016162">
    <property type="entry name" value="Ald_DH_N"/>
</dbReference>
<name>A0AA46TFX4_9ACTN</name>
<sequence>MTSTVSPHAAEQRRAPALPGGAFVEGRWVPAGDEAVLDPEDGAVVGYAARTSPADVARAIGHLSNARAEWPVRERQAALRRAAAGVAERRDEFAALIAAEGIKTVTEARGEVDRCIETLTLSATVADALIGETIPFDSSPRGAGKIGWYTREPLGVVGAITPFNDPLNLVAHKVGPALLAGNGVILKPSEHTPLTALTLTEVLLSAGVPADRIAVVCGDYEVGNALVSDSRLAAVSFTGGPHTAEAITRSAGIKKLLMELGGNNPTIVCEDADVDRAVSAVVDGAFGAAGQNCLSVQRVYVHSRVHDTFLRRVVAGTGALKVGAKTAPDTDIGPMISEAAARRVEGQVEYAVRQGATVWTGAVRRGSFYEPTVLTDVPTGSTLLTKEIFGPVVVVEPFESYADAVTNANSTGDALHAGVFTESVHTAKRLSGELRAGCVLVNETSDFRIDAMPFGGFGTSGIGREGVRFAVRELSAPRSVILAG</sequence>
<dbReference type="RefSeq" id="WP_271632788.1">
    <property type="nucleotide sequence ID" value="NZ_CP094970.1"/>
</dbReference>
<dbReference type="GO" id="GO:0008911">
    <property type="term" value="F:lactaldehyde dehydrogenase (NAD+) activity"/>
    <property type="evidence" value="ECO:0007669"/>
    <property type="project" value="TreeGrafter"/>
</dbReference>
<evidence type="ECO:0000256" key="1">
    <source>
        <dbReference type="ARBA" id="ARBA00009986"/>
    </source>
</evidence>
<dbReference type="KEGG" id="sgrg:L0C25_16480"/>
<dbReference type="EMBL" id="CP094970">
    <property type="protein sequence ID" value="UYM04129.1"/>
    <property type="molecule type" value="Genomic_DNA"/>
</dbReference>
<evidence type="ECO:0000256" key="3">
    <source>
        <dbReference type="PROSITE-ProRule" id="PRU10007"/>
    </source>
</evidence>
<organism evidence="6 7">
    <name type="scientific">Solicola gregarius</name>
    <dbReference type="NCBI Taxonomy" id="2908642"/>
    <lineage>
        <taxon>Bacteria</taxon>
        <taxon>Bacillati</taxon>
        <taxon>Actinomycetota</taxon>
        <taxon>Actinomycetes</taxon>
        <taxon>Propionibacteriales</taxon>
        <taxon>Nocardioidaceae</taxon>
        <taxon>Solicola</taxon>
    </lineage>
</organism>
<dbReference type="InterPro" id="IPR015590">
    <property type="entry name" value="Aldehyde_DH_dom"/>
</dbReference>
<dbReference type="PROSITE" id="PS00687">
    <property type="entry name" value="ALDEHYDE_DEHYDR_GLU"/>
    <property type="match status" value="1"/>
</dbReference>
<dbReference type="PANTHER" id="PTHR42991">
    <property type="entry name" value="ALDEHYDE DEHYDROGENASE"/>
    <property type="match status" value="1"/>
</dbReference>
<dbReference type="Proteomes" id="UP001164390">
    <property type="component" value="Chromosome"/>
</dbReference>
<keyword evidence="7" id="KW-1185">Reference proteome</keyword>
<accession>A0AA46TFX4</accession>
<evidence type="ECO:0000259" key="5">
    <source>
        <dbReference type="Pfam" id="PF00171"/>
    </source>
</evidence>
<keyword evidence="2 4" id="KW-0560">Oxidoreductase</keyword>
<dbReference type="Pfam" id="PF00171">
    <property type="entry name" value="Aldedh"/>
    <property type="match status" value="1"/>
</dbReference>
<dbReference type="AlphaFoldDB" id="A0AA46TFX4"/>
<feature type="active site" evidence="3">
    <location>
        <position position="259"/>
    </location>
</feature>
<feature type="domain" description="Aldehyde dehydrogenase" evidence="5">
    <location>
        <begin position="34"/>
        <end position="479"/>
    </location>
</feature>
<comment type="similarity">
    <text evidence="1 4">Belongs to the aldehyde dehydrogenase family.</text>
</comment>
<evidence type="ECO:0000313" key="6">
    <source>
        <dbReference type="EMBL" id="UYM04129.1"/>
    </source>
</evidence>
<dbReference type="PANTHER" id="PTHR42991:SF1">
    <property type="entry name" value="ALDEHYDE DEHYDROGENASE"/>
    <property type="match status" value="1"/>
</dbReference>
<evidence type="ECO:0000313" key="7">
    <source>
        <dbReference type="Proteomes" id="UP001164390"/>
    </source>
</evidence>
<protein>
    <submittedName>
        <fullName evidence="6">Aldehyde dehydrogenase family protein</fullName>
    </submittedName>
</protein>
<proteinExistence type="inferred from homology"/>
<dbReference type="InterPro" id="IPR016161">
    <property type="entry name" value="Ald_DH/histidinol_DH"/>
</dbReference>
<reference evidence="6" key="1">
    <citation type="submission" date="2022-01" db="EMBL/GenBank/DDBJ databases">
        <title>Nocardioidaceae gen. sp. A5X3R13.</title>
        <authorList>
            <person name="Lopez Marin M.A."/>
            <person name="Uhlik O."/>
        </authorList>
    </citation>
    <scope>NUCLEOTIDE SEQUENCE</scope>
    <source>
        <strain evidence="6">A5X3R13</strain>
    </source>
</reference>
<dbReference type="Gene3D" id="3.40.309.10">
    <property type="entry name" value="Aldehyde Dehydrogenase, Chain A, domain 2"/>
    <property type="match status" value="1"/>
</dbReference>
<dbReference type="Gene3D" id="3.40.605.10">
    <property type="entry name" value="Aldehyde Dehydrogenase, Chain A, domain 1"/>
    <property type="match status" value="1"/>
</dbReference>
<gene>
    <name evidence="6" type="ORF">L0C25_16480</name>
</gene>
<dbReference type="InterPro" id="IPR029510">
    <property type="entry name" value="Ald_DH_CS_GLU"/>
</dbReference>
<dbReference type="SUPFAM" id="SSF53720">
    <property type="entry name" value="ALDH-like"/>
    <property type="match status" value="1"/>
</dbReference>